<evidence type="ECO:0000313" key="2">
    <source>
        <dbReference type="Proteomes" id="UP001605036"/>
    </source>
</evidence>
<proteinExistence type="predicted"/>
<dbReference type="AlphaFoldDB" id="A0ABD1XW59"/>
<dbReference type="Proteomes" id="UP001605036">
    <property type="component" value="Unassembled WGS sequence"/>
</dbReference>
<keyword evidence="2" id="KW-1185">Reference proteome</keyword>
<dbReference type="EMBL" id="JBHFFA010000007">
    <property type="protein sequence ID" value="KAL2613137.1"/>
    <property type="molecule type" value="Genomic_DNA"/>
</dbReference>
<organism evidence="1 2">
    <name type="scientific">Riccia fluitans</name>
    <dbReference type="NCBI Taxonomy" id="41844"/>
    <lineage>
        <taxon>Eukaryota</taxon>
        <taxon>Viridiplantae</taxon>
        <taxon>Streptophyta</taxon>
        <taxon>Embryophyta</taxon>
        <taxon>Marchantiophyta</taxon>
        <taxon>Marchantiopsida</taxon>
        <taxon>Marchantiidae</taxon>
        <taxon>Marchantiales</taxon>
        <taxon>Ricciaceae</taxon>
        <taxon>Riccia</taxon>
    </lineage>
</organism>
<evidence type="ECO:0000313" key="1">
    <source>
        <dbReference type="EMBL" id="KAL2613137.1"/>
    </source>
</evidence>
<sequence length="91" mass="10277">MEKRVESMGRSDLHELLHAKLKIEQLKNHPALIAYFDELNLTCTHHWKGIPDFNIDAFGSLITFTENATKEKKNSAWKKATNIQGDIAAAA</sequence>
<accession>A0ABD1XW59</accession>
<name>A0ABD1XW59_9MARC</name>
<comment type="caution">
    <text evidence="1">The sequence shown here is derived from an EMBL/GenBank/DDBJ whole genome shotgun (WGS) entry which is preliminary data.</text>
</comment>
<gene>
    <name evidence="1" type="ORF">R1flu_024829</name>
</gene>
<protein>
    <submittedName>
        <fullName evidence="1">Uncharacterized protein</fullName>
    </submittedName>
</protein>
<reference evidence="1 2" key="1">
    <citation type="submission" date="2024-09" db="EMBL/GenBank/DDBJ databases">
        <title>Chromosome-scale assembly of Riccia fluitans.</title>
        <authorList>
            <person name="Paukszto L."/>
            <person name="Sawicki J."/>
            <person name="Karawczyk K."/>
            <person name="Piernik-Szablinska J."/>
            <person name="Szczecinska M."/>
            <person name="Mazdziarz M."/>
        </authorList>
    </citation>
    <scope>NUCLEOTIDE SEQUENCE [LARGE SCALE GENOMIC DNA]</scope>
    <source>
        <strain evidence="1">Rf_01</strain>
        <tissue evidence="1">Aerial parts of the thallus</tissue>
    </source>
</reference>